<feature type="repeat" description="Solcar" evidence="5">
    <location>
        <begin position="243"/>
        <end position="326"/>
    </location>
</feature>
<keyword evidence="3" id="KW-1133">Transmembrane helix</keyword>
<dbReference type="GO" id="GO:0015187">
    <property type="term" value="F:glycine transmembrane transporter activity"/>
    <property type="evidence" value="ECO:0007669"/>
    <property type="project" value="TreeGrafter"/>
</dbReference>
<evidence type="ECO:0000256" key="5">
    <source>
        <dbReference type="PROSITE-ProRule" id="PRU00282"/>
    </source>
</evidence>
<keyword evidence="4 5" id="KW-0472">Membrane</keyword>
<dbReference type="GO" id="GO:1904983">
    <property type="term" value="P:glycine import into mitochondrion"/>
    <property type="evidence" value="ECO:0007669"/>
    <property type="project" value="TreeGrafter"/>
</dbReference>
<dbReference type="InterPro" id="IPR018108">
    <property type="entry name" value="MCP_transmembrane"/>
</dbReference>
<evidence type="ECO:0000256" key="3">
    <source>
        <dbReference type="ARBA" id="ARBA00022989"/>
    </source>
</evidence>
<comment type="similarity">
    <text evidence="6">Belongs to the mitochondrial carrier (TC 2.A.29) family.</text>
</comment>
<comment type="caution">
    <text evidence="7">The sequence shown here is derived from an EMBL/GenBank/DDBJ whole genome shotgun (WGS) entry which is preliminary data.</text>
</comment>
<dbReference type="GO" id="GO:0005739">
    <property type="term" value="C:mitochondrion"/>
    <property type="evidence" value="ECO:0007669"/>
    <property type="project" value="TreeGrafter"/>
</dbReference>
<dbReference type="Pfam" id="PF00153">
    <property type="entry name" value="Mito_carr"/>
    <property type="match status" value="3"/>
</dbReference>
<protein>
    <submittedName>
        <fullName evidence="7">Mitochondrial carrier domain-containing protein</fullName>
    </submittedName>
</protein>
<dbReference type="InterPro" id="IPR023395">
    <property type="entry name" value="MCP_dom_sf"/>
</dbReference>
<evidence type="ECO:0000256" key="6">
    <source>
        <dbReference type="RuleBase" id="RU000488"/>
    </source>
</evidence>
<dbReference type="GO" id="GO:0016020">
    <property type="term" value="C:membrane"/>
    <property type="evidence" value="ECO:0007669"/>
    <property type="project" value="UniProtKB-SubCell"/>
</dbReference>
<feature type="repeat" description="Solcar" evidence="5">
    <location>
        <begin position="146"/>
        <end position="230"/>
    </location>
</feature>
<evidence type="ECO:0000313" key="7">
    <source>
        <dbReference type="EMBL" id="CAH7671093.1"/>
    </source>
</evidence>
<dbReference type="SUPFAM" id="SSF103506">
    <property type="entry name" value="Mitochondrial carrier"/>
    <property type="match status" value="1"/>
</dbReference>
<keyword evidence="8" id="KW-1185">Reference proteome</keyword>
<feature type="repeat" description="Solcar" evidence="5">
    <location>
        <begin position="16"/>
        <end position="105"/>
    </location>
</feature>
<accession>A0AAV0ASH9</accession>
<dbReference type="Proteomes" id="UP001153365">
    <property type="component" value="Unassembled WGS sequence"/>
</dbReference>
<dbReference type="AlphaFoldDB" id="A0AAV0ASH9"/>
<evidence type="ECO:0000313" key="8">
    <source>
        <dbReference type="Proteomes" id="UP001153365"/>
    </source>
</evidence>
<evidence type="ECO:0000256" key="4">
    <source>
        <dbReference type="ARBA" id="ARBA00023136"/>
    </source>
</evidence>
<evidence type="ECO:0000256" key="1">
    <source>
        <dbReference type="ARBA" id="ARBA00004141"/>
    </source>
</evidence>
<name>A0AAV0ASH9_PHAPC</name>
<evidence type="ECO:0000256" key="2">
    <source>
        <dbReference type="ARBA" id="ARBA00022692"/>
    </source>
</evidence>
<dbReference type="PANTHER" id="PTHR46181:SF3">
    <property type="entry name" value="MITOCHONDRIAL GLYCINE TRANSPORTER"/>
    <property type="match status" value="1"/>
</dbReference>
<gene>
    <name evidence="7" type="ORF">PPACK8108_LOCUS5855</name>
</gene>
<keyword evidence="6" id="KW-0813">Transport</keyword>
<dbReference type="Gene3D" id="1.50.40.10">
    <property type="entry name" value="Mitochondrial carrier domain"/>
    <property type="match status" value="1"/>
</dbReference>
<dbReference type="EMBL" id="CALTRL010001137">
    <property type="protein sequence ID" value="CAH7671093.1"/>
    <property type="molecule type" value="Genomic_DNA"/>
</dbReference>
<organism evidence="7 8">
    <name type="scientific">Phakopsora pachyrhizi</name>
    <name type="common">Asian soybean rust disease fungus</name>
    <dbReference type="NCBI Taxonomy" id="170000"/>
    <lineage>
        <taxon>Eukaryota</taxon>
        <taxon>Fungi</taxon>
        <taxon>Dikarya</taxon>
        <taxon>Basidiomycota</taxon>
        <taxon>Pucciniomycotina</taxon>
        <taxon>Pucciniomycetes</taxon>
        <taxon>Pucciniales</taxon>
        <taxon>Phakopsoraceae</taxon>
        <taxon>Phakopsora</taxon>
    </lineage>
</organism>
<proteinExistence type="inferred from homology"/>
<reference evidence="7" key="1">
    <citation type="submission" date="2022-06" db="EMBL/GenBank/DDBJ databases">
        <authorList>
            <consortium name="SYNGENTA / RWTH Aachen University"/>
        </authorList>
    </citation>
    <scope>NUCLEOTIDE SEQUENCE</scope>
</reference>
<comment type="subcellular location">
    <subcellularLocation>
        <location evidence="1">Membrane</location>
        <topology evidence="1">Multi-pass membrane protein</topology>
    </subcellularLocation>
</comment>
<dbReference type="PROSITE" id="PS50920">
    <property type="entry name" value="SOLCAR"/>
    <property type="match status" value="3"/>
</dbReference>
<dbReference type="PROSITE" id="PS51257">
    <property type="entry name" value="PROKAR_LIPOPROTEIN"/>
    <property type="match status" value="1"/>
</dbReference>
<dbReference type="PANTHER" id="PTHR46181">
    <property type="entry name" value="MITOCHONDRIAL GLYCINE TRANSPORTER"/>
    <property type="match status" value="1"/>
</dbReference>
<sequence>MLKGQTTVNKTSNVLPSRSVNLLSGSISGFVSCLVLQPFDLLKTRVQQNNHTASNSRSNVFKEVFRRVIDQDGVIGLWRGTTPTIIRNVPGVGLYFFGLSELRMYMSTFELFKRHESLRTEQLSMTKDLEKGEKVVELRSVGLPGLSFYGDLLAGGVARSIVGLILMPITVVKTRFESDFYRYSNIPTAFRDIVKNQGYFGLWRGSVSTTLRDAPYAGIFVSTYDAEMEGPTTSTSYLVVDHRSILVYAIPAVTASVVSTLLTAPFDYVKTQLQLERIERSSSSSRNTITITTTSELIRRKLRLFFNGSGLRLIRKGISSAIGWTI</sequence>
<keyword evidence="2 5" id="KW-0812">Transmembrane</keyword>